<dbReference type="InterPro" id="IPR011852">
    <property type="entry name" value="TRAP_TAXI"/>
</dbReference>
<accession>A0A1M7KWP8</accession>
<dbReference type="Gene3D" id="3.40.190.10">
    <property type="entry name" value="Periplasmic binding protein-like II"/>
    <property type="match status" value="2"/>
</dbReference>
<organism evidence="1 2">
    <name type="scientific">Duganella sacchari</name>
    <dbReference type="NCBI Taxonomy" id="551987"/>
    <lineage>
        <taxon>Bacteria</taxon>
        <taxon>Pseudomonadati</taxon>
        <taxon>Pseudomonadota</taxon>
        <taxon>Betaproteobacteria</taxon>
        <taxon>Burkholderiales</taxon>
        <taxon>Oxalobacteraceae</taxon>
        <taxon>Telluria group</taxon>
        <taxon>Duganella</taxon>
    </lineage>
</organism>
<dbReference type="SUPFAM" id="SSF53850">
    <property type="entry name" value="Periplasmic binding protein-like II"/>
    <property type="match status" value="1"/>
</dbReference>
<keyword evidence="2" id="KW-1185">Reference proteome</keyword>
<evidence type="ECO:0000313" key="2">
    <source>
        <dbReference type="Proteomes" id="UP000184339"/>
    </source>
</evidence>
<dbReference type="Pfam" id="PF16868">
    <property type="entry name" value="NMT1_3"/>
    <property type="match status" value="1"/>
</dbReference>
<evidence type="ECO:0000313" key="1">
    <source>
        <dbReference type="EMBL" id="SHM69686.1"/>
    </source>
</evidence>
<gene>
    <name evidence="1" type="ORF">SAMN05192549_102257</name>
</gene>
<dbReference type="Proteomes" id="UP000184339">
    <property type="component" value="Unassembled WGS sequence"/>
</dbReference>
<dbReference type="PANTHER" id="PTHR42941:SF1">
    <property type="entry name" value="SLL1037 PROTEIN"/>
    <property type="match status" value="1"/>
</dbReference>
<proteinExistence type="predicted"/>
<dbReference type="AlphaFoldDB" id="A0A1M7KWP8"/>
<dbReference type="OrthoDB" id="9780180at2"/>
<dbReference type="EMBL" id="FRCX01000002">
    <property type="protein sequence ID" value="SHM69686.1"/>
    <property type="molecule type" value="Genomic_DNA"/>
</dbReference>
<sequence>MSLPLILQTLIRRWREHSRPARWLVLAALPALCGLAAASLFELVPRNYALTISGGDLTGNRHFLARALQQVAVDSGITLTLRPTGGSQEALALVAANQLDLAFIQGGLDLPSQDVVQVATVAPELLHFLARPGIESITDLRGHRVNLNSRKGGTRLVAHQILTFAGLREDIDYVESNIATEKLLEQHGERLPDVIVITSFAPSDVVDYLVKQQGYHLLEVPFASAFALRHTWAADAEIGAFMYSAAPPVPPRPIKTVGIKLLLVANRHVDTKAIVKLLESLYSPTLESRLQIHLDEAAILSAGSSALSEGTRRFIDRDKPLLSRALLDQLKAAIGLSMSVFSAGLVVVKWFKSVPADDGSPDCVAQVTELDAAVDDRLLHGTLSAQVLSEFHARLASIRALAAGDDHALPAIAAISQRLDSLRQAQGDEV</sequence>
<reference evidence="2" key="1">
    <citation type="submission" date="2016-11" db="EMBL/GenBank/DDBJ databases">
        <authorList>
            <person name="Varghese N."/>
            <person name="Submissions S."/>
        </authorList>
    </citation>
    <scope>NUCLEOTIDE SEQUENCE [LARGE SCALE GENOMIC DNA]</scope>
    <source>
        <strain evidence="2">Sac-22</strain>
    </source>
</reference>
<name>A0A1M7KWP8_9BURK</name>
<protein>
    <submittedName>
        <fullName evidence="1">TRAP-type uncharacterized transport system, substrate-binding protein</fullName>
    </submittedName>
</protein>
<dbReference type="RefSeq" id="WP_072782012.1">
    <property type="nucleotide sequence ID" value="NZ_FRCX01000002.1"/>
</dbReference>
<dbReference type="PANTHER" id="PTHR42941">
    <property type="entry name" value="SLL1037 PROTEIN"/>
    <property type="match status" value="1"/>
</dbReference>
<dbReference type="STRING" id="551987.SAMN05192549_102257"/>